<dbReference type="Proteomes" id="UP000014157">
    <property type="component" value="Unassembled WGS sequence"/>
</dbReference>
<reference evidence="4 6" key="1">
    <citation type="submission" date="2013-02" db="EMBL/GenBank/DDBJ databases">
        <title>The Genome Sequence of Enterococcus moraviensis BAA-383.</title>
        <authorList>
            <consortium name="The Broad Institute Genome Sequencing Platform"/>
            <consortium name="The Broad Institute Genome Sequencing Center for Infectious Disease"/>
            <person name="Earl A.M."/>
            <person name="Gilmore M.S."/>
            <person name="Lebreton F."/>
            <person name="Walker B."/>
            <person name="Young S.K."/>
            <person name="Zeng Q."/>
            <person name="Gargeya S."/>
            <person name="Fitzgerald M."/>
            <person name="Haas B."/>
            <person name="Abouelleil A."/>
            <person name="Alvarado L."/>
            <person name="Arachchi H.M."/>
            <person name="Berlin A.M."/>
            <person name="Chapman S.B."/>
            <person name="Dewar J."/>
            <person name="Goldberg J."/>
            <person name="Griggs A."/>
            <person name="Gujja S."/>
            <person name="Hansen M."/>
            <person name="Howarth C."/>
            <person name="Imamovic A."/>
            <person name="Larimer J."/>
            <person name="McCowan C."/>
            <person name="Murphy C."/>
            <person name="Neiman D."/>
            <person name="Pearson M."/>
            <person name="Priest M."/>
            <person name="Roberts A."/>
            <person name="Saif S."/>
            <person name="Shea T."/>
            <person name="Sisk P."/>
            <person name="Sykes S."/>
            <person name="Wortman J."/>
            <person name="Nusbaum C."/>
            <person name="Birren B."/>
        </authorList>
    </citation>
    <scope>NUCLEOTIDE SEQUENCE [LARGE SCALE GENOMIC DNA]</scope>
    <source>
        <strain evidence="4 6">ATCC BAA-383</strain>
    </source>
</reference>
<evidence type="ECO:0000256" key="1">
    <source>
        <dbReference type="ARBA" id="ARBA00022741"/>
    </source>
</evidence>
<gene>
    <name evidence="5" type="ORF">I586_03201</name>
    <name evidence="4" type="ORF">UAY_00459</name>
</gene>
<dbReference type="Pfam" id="PF00005">
    <property type="entry name" value="ABC_tran"/>
    <property type="match status" value="1"/>
</dbReference>
<dbReference type="GO" id="GO:0005524">
    <property type="term" value="F:ATP binding"/>
    <property type="evidence" value="ECO:0007669"/>
    <property type="project" value="UniProtKB-KW"/>
</dbReference>
<dbReference type="GO" id="GO:0016887">
    <property type="term" value="F:ATP hydrolysis activity"/>
    <property type="evidence" value="ECO:0007669"/>
    <property type="project" value="InterPro"/>
</dbReference>
<dbReference type="eggNOG" id="COG1136">
    <property type="taxonomic scope" value="Bacteria"/>
</dbReference>
<evidence type="ECO:0000256" key="2">
    <source>
        <dbReference type="ARBA" id="ARBA00022840"/>
    </source>
</evidence>
<evidence type="ECO:0000313" key="7">
    <source>
        <dbReference type="Proteomes" id="UP000014157"/>
    </source>
</evidence>
<dbReference type="EMBL" id="ASWB01000005">
    <property type="protein sequence ID" value="EOT63768.1"/>
    <property type="molecule type" value="Genomic_DNA"/>
</dbReference>
<accession>R2TGS0</accession>
<evidence type="ECO:0000313" key="5">
    <source>
        <dbReference type="EMBL" id="EOT63768.1"/>
    </source>
</evidence>
<dbReference type="SMART" id="SM00382">
    <property type="entry name" value="AAA"/>
    <property type="match status" value="1"/>
</dbReference>
<evidence type="ECO:0000313" key="4">
    <source>
        <dbReference type="EMBL" id="EOI06408.1"/>
    </source>
</evidence>
<dbReference type="InterPro" id="IPR003439">
    <property type="entry name" value="ABC_transporter-like_ATP-bd"/>
</dbReference>
<dbReference type="Gene3D" id="3.40.50.300">
    <property type="entry name" value="P-loop containing nucleotide triphosphate hydrolases"/>
    <property type="match status" value="1"/>
</dbReference>
<dbReference type="OrthoDB" id="2180505at2"/>
<dbReference type="InterPro" id="IPR003593">
    <property type="entry name" value="AAA+_ATPase"/>
</dbReference>
<keyword evidence="7" id="KW-1185">Reference proteome</keyword>
<dbReference type="PANTHER" id="PTHR42798">
    <property type="entry name" value="LIPOPROTEIN-RELEASING SYSTEM ATP-BINDING PROTEIN LOLD"/>
    <property type="match status" value="1"/>
</dbReference>
<reference evidence="5 7" key="2">
    <citation type="submission" date="2013-03" db="EMBL/GenBank/DDBJ databases">
        <title>The Genome Sequence of Enterococcus moraviensis BAA-383 (PacBio/Illumina hybrid assembly).</title>
        <authorList>
            <consortium name="The Broad Institute Genomics Platform"/>
            <consortium name="The Broad Institute Genome Sequencing Center for Infectious Disease"/>
            <person name="Earl A."/>
            <person name="Russ C."/>
            <person name="Gilmore M."/>
            <person name="Surin D."/>
            <person name="Walker B."/>
            <person name="Young S."/>
            <person name="Zeng Q."/>
            <person name="Gargeya S."/>
            <person name="Fitzgerald M."/>
            <person name="Haas B."/>
            <person name="Abouelleil A."/>
            <person name="Allen A.W."/>
            <person name="Alvarado L."/>
            <person name="Arachchi H.M."/>
            <person name="Berlin A.M."/>
            <person name="Chapman S.B."/>
            <person name="Gainer-Dewar J."/>
            <person name="Goldberg J."/>
            <person name="Griggs A."/>
            <person name="Gujja S."/>
            <person name="Hansen M."/>
            <person name="Howarth C."/>
            <person name="Imamovic A."/>
            <person name="Ireland A."/>
            <person name="Larimer J."/>
            <person name="McCowan C."/>
            <person name="Murphy C."/>
            <person name="Pearson M."/>
            <person name="Poon T.W."/>
            <person name="Priest M."/>
            <person name="Roberts A."/>
            <person name="Saif S."/>
            <person name="Shea T."/>
            <person name="Sisk P."/>
            <person name="Sykes S."/>
            <person name="Wortman J."/>
            <person name="Nusbaum C."/>
            <person name="Birren B."/>
        </authorList>
    </citation>
    <scope>NUCLEOTIDE SEQUENCE [LARGE SCALE GENOMIC DNA]</scope>
    <source>
        <strain evidence="5 7">ATCC BAA-383</strain>
    </source>
</reference>
<organism evidence="4 6">
    <name type="scientific">Enterococcus moraviensis ATCC BAA-383</name>
    <dbReference type="NCBI Taxonomy" id="1158609"/>
    <lineage>
        <taxon>Bacteria</taxon>
        <taxon>Bacillati</taxon>
        <taxon>Bacillota</taxon>
        <taxon>Bacilli</taxon>
        <taxon>Lactobacillales</taxon>
        <taxon>Enterococcaceae</taxon>
        <taxon>Enterococcus</taxon>
    </lineage>
</organism>
<protein>
    <recommendedName>
        <fullName evidence="3">ABC transporter domain-containing protein</fullName>
    </recommendedName>
</protein>
<comment type="caution">
    <text evidence="4">The sequence shown here is derived from an EMBL/GenBank/DDBJ whole genome shotgun (WGS) entry which is preliminary data.</text>
</comment>
<dbReference type="HOGENOM" id="CLU_000604_1_22_9"/>
<dbReference type="PANTHER" id="PTHR42798:SF6">
    <property type="entry name" value="CELL DIVISION ATP-BINDING PROTEIN FTSE"/>
    <property type="match status" value="1"/>
</dbReference>
<sequence length="227" mass="25375">MILSLKNIVYTHKKNNVTVLDNVTIDFSRGNVYGILGKPGAGKTTLLALVAGMDTVSSGTILFKHQNLETLDRDLYRQQEIGTIFQQYNVLLNETALTTLNLCTPNATMQVQRNDFFYEALKKVGIDKKLANQKIKKLSTANQQRVYLAKAMINDPKIVLIDEPMESLSELSLKMVMEYIRIYAENENKCIIITSQSKAIAEGVDELWGLNGGKLSFIKNNVANGKL</sequence>
<dbReference type="Proteomes" id="UP000013781">
    <property type="component" value="Unassembled WGS sequence"/>
</dbReference>
<dbReference type="InterPro" id="IPR027417">
    <property type="entry name" value="P-loop_NTPase"/>
</dbReference>
<proteinExistence type="predicted"/>
<dbReference type="SUPFAM" id="SSF52540">
    <property type="entry name" value="P-loop containing nucleoside triphosphate hydrolases"/>
    <property type="match status" value="1"/>
</dbReference>
<dbReference type="PATRIC" id="fig|1158609.3.peg.425"/>
<dbReference type="EMBL" id="AJAS01000003">
    <property type="protein sequence ID" value="EOI06408.1"/>
    <property type="molecule type" value="Genomic_DNA"/>
</dbReference>
<feature type="domain" description="ABC transporter" evidence="3">
    <location>
        <begin position="3"/>
        <end position="227"/>
    </location>
</feature>
<keyword evidence="2" id="KW-0067">ATP-binding</keyword>
<dbReference type="PROSITE" id="PS50893">
    <property type="entry name" value="ABC_TRANSPORTER_2"/>
    <property type="match status" value="1"/>
</dbReference>
<keyword evidence="1" id="KW-0547">Nucleotide-binding</keyword>
<dbReference type="AlphaFoldDB" id="R2TGS0"/>
<dbReference type="STRING" id="155617.RV09_GL003011"/>
<name>R2TGS0_9ENTE</name>
<evidence type="ECO:0000313" key="6">
    <source>
        <dbReference type="Proteomes" id="UP000013781"/>
    </source>
</evidence>
<evidence type="ECO:0000259" key="3">
    <source>
        <dbReference type="PROSITE" id="PS50893"/>
    </source>
</evidence>